<comment type="similarity">
    <text evidence="3 13">Belongs to the snRNP Sm proteins family. SmF/LSm6 subfamily.</text>
</comment>
<dbReference type="FunFam" id="2.30.30.100:FF:000037">
    <property type="entry name" value="U6 snRNA-associated Sm-like protein LSm6"/>
    <property type="match status" value="1"/>
</dbReference>
<dbReference type="PIRSF" id="PIRSF006609">
    <property type="entry name" value="snRNP_SmF"/>
    <property type="match status" value="1"/>
</dbReference>
<dbReference type="InterPro" id="IPR047575">
    <property type="entry name" value="Sm"/>
</dbReference>
<reference evidence="15" key="2">
    <citation type="submission" date="2014-02" db="EMBL/GenBank/DDBJ databases">
        <title>Complete DNA sequence of /Kuraishia capsulata/ illustrates novel genomic features among budding yeasts (/Saccharomycotina/).</title>
        <authorList>
            <person name="Morales L."/>
            <person name="Noel B."/>
            <person name="Porcel B."/>
            <person name="Marcet-Houben M."/>
            <person name="Hullo M-F."/>
            <person name="Sacerdot C."/>
            <person name="Tekaia F."/>
            <person name="Leh-Louis V."/>
            <person name="Despons L."/>
            <person name="Khanna V."/>
            <person name="Aury J-M."/>
            <person name="Barbe V."/>
            <person name="Couloux A."/>
            <person name="Labadie K."/>
            <person name="Pelletier E."/>
            <person name="Souciet J-L."/>
            <person name="Boekhout T."/>
            <person name="Gabaldon T."/>
            <person name="Wincker P."/>
            <person name="Dujon B."/>
        </authorList>
    </citation>
    <scope>NUCLEOTIDE SEQUENCE</scope>
    <source>
        <strain evidence="15">CBS 1993</strain>
    </source>
</reference>
<dbReference type="EMBL" id="HG793127">
    <property type="protein sequence ID" value="CDK26392.1"/>
    <property type="molecule type" value="Genomic_DNA"/>
</dbReference>
<dbReference type="InterPro" id="IPR016487">
    <property type="entry name" value="Lsm6/sSmF"/>
</dbReference>
<dbReference type="PROSITE" id="PS52002">
    <property type="entry name" value="SM"/>
    <property type="match status" value="1"/>
</dbReference>
<dbReference type="AlphaFoldDB" id="W6MN03"/>
<dbReference type="GO" id="GO:0005681">
    <property type="term" value="C:spliceosomal complex"/>
    <property type="evidence" value="ECO:0007669"/>
    <property type="project" value="UniProtKB-KW"/>
</dbReference>
<dbReference type="SUPFAM" id="SSF50182">
    <property type="entry name" value="Sm-like ribonucleoproteins"/>
    <property type="match status" value="1"/>
</dbReference>
<reference evidence="15" key="1">
    <citation type="submission" date="2013-12" db="EMBL/GenBank/DDBJ databases">
        <authorList>
            <person name="Genoscope - CEA"/>
        </authorList>
    </citation>
    <scope>NUCLEOTIDE SEQUENCE</scope>
    <source>
        <strain evidence="15">CBS 1993</strain>
    </source>
</reference>
<dbReference type="RefSeq" id="XP_022458398.1">
    <property type="nucleotide sequence ID" value="XM_022602611.1"/>
</dbReference>
<evidence type="ECO:0000256" key="4">
    <source>
        <dbReference type="ARBA" id="ARBA00022490"/>
    </source>
</evidence>
<keyword evidence="16" id="KW-1185">Reference proteome</keyword>
<dbReference type="GO" id="GO:0008033">
    <property type="term" value="P:tRNA processing"/>
    <property type="evidence" value="ECO:0007669"/>
    <property type="project" value="UniProtKB-KW"/>
</dbReference>
<protein>
    <recommendedName>
        <fullName evidence="14">Sm domain-containing protein</fullName>
    </recommendedName>
</protein>
<feature type="domain" description="Sm" evidence="14">
    <location>
        <begin position="6"/>
        <end position="75"/>
    </location>
</feature>
<dbReference type="GeneID" id="34519786"/>
<dbReference type="InterPro" id="IPR001163">
    <property type="entry name" value="Sm_dom_euk/arc"/>
</dbReference>
<keyword evidence="8 13" id="KW-0747">Spliceosome</keyword>
<keyword evidence="10 13" id="KW-0508">mRNA splicing</keyword>
<dbReference type="GO" id="GO:0005688">
    <property type="term" value="C:U6 snRNP"/>
    <property type="evidence" value="ECO:0007669"/>
    <property type="project" value="EnsemblFungi"/>
</dbReference>
<proteinExistence type="inferred from homology"/>
<dbReference type="GO" id="GO:0005732">
    <property type="term" value="C:sno(s)RNA-containing ribonucleoprotein complex"/>
    <property type="evidence" value="ECO:0007669"/>
    <property type="project" value="EnsemblFungi"/>
</dbReference>
<dbReference type="GO" id="GO:0046540">
    <property type="term" value="C:U4/U6 x U5 tri-snRNP complex"/>
    <property type="evidence" value="ECO:0007669"/>
    <property type="project" value="EnsemblFungi"/>
</dbReference>
<dbReference type="STRING" id="1382522.W6MN03"/>
<dbReference type="Gene3D" id="2.30.30.100">
    <property type="match status" value="1"/>
</dbReference>
<dbReference type="GO" id="GO:0000932">
    <property type="term" value="C:P-body"/>
    <property type="evidence" value="ECO:0007669"/>
    <property type="project" value="EnsemblFungi"/>
</dbReference>
<keyword evidence="4" id="KW-0963">Cytoplasm</keyword>
<evidence type="ECO:0000256" key="11">
    <source>
        <dbReference type="ARBA" id="ARBA00023242"/>
    </source>
</evidence>
<evidence type="ECO:0000256" key="6">
    <source>
        <dbReference type="ARBA" id="ARBA00022664"/>
    </source>
</evidence>
<keyword evidence="6 13" id="KW-0507">mRNA processing</keyword>
<dbReference type="GO" id="GO:0005682">
    <property type="term" value="C:U5 snRNP"/>
    <property type="evidence" value="ECO:0007669"/>
    <property type="project" value="EnsemblFungi"/>
</dbReference>
<organism evidence="15 16">
    <name type="scientific">Kuraishia capsulata CBS 1993</name>
    <dbReference type="NCBI Taxonomy" id="1382522"/>
    <lineage>
        <taxon>Eukaryota</taxon>
        <taxon>Fungi</taxon>
        <taxon>Dikarya</taxon>
        <taxon>Ascomycota</taxon>
        <taxon>Saccharomycotina</taxon>
        <taxon>Pichiomycetes</taxon>
        <taxon>Pichiales</taxon>
        <taxon>Pichiaceae</taxon>
        <taxon>Kuraishia</taxon>
    </lineage>
</organism>
<dbReference type="InterPro" id="IPR010920">
    <property type="entry name" value="LSM_dom_sf"/>
</dbReference>
<evidence type="ECO:0000259" key="14">
    <source>
        <dbReference type="PROSITE" id="PS52002"/>
    </source>
</evidence>
<evidence type="ECO:0000256" key="7">
    <source>
        <dbReference type="ARBA" id="ARBA00022694"/>
    </source>
</evidence>
<keyword evidence="5" id="KW-0698">rRNA processing</keyword>
<dbReference type="GO" id="GO:0005730">
    <property type="term" value="C:nucleolus"/>
    <property type="evidence" value="ECO:0007669"/>
    <property type="project" value="EnsemblFungi"/>
</dbReference>
<keyword evidence="12 13" id="KW-0687">Ribonucleoprotein</keyword>
<evidence type="ECO:0000256" key="8">
    <source>
        <dbReference type="ARBA" id="ARBA00022728"/>
    </source>
</evidence>
<evidence type="ECO:0000256" key="1">
    <source>
        <dbReference type="ARBA" id="ARBA00004123"/>
    </source>
</evidence>
<dbReference type="GO" id="GO:1990726">
    <property type="term" value="C:Lsm1-7-Pat1 complex"/>
    <property type="evidence" value="ECO:0007669"/>
    <property type="project" value="EnsemblFungi"/>
</dbReference>
<dbReference type="PANTHER" id="PTHR11021">
    <property type="entry name" value="SMALL NUCLEAR RIBONUCLEOPROTEIN F SNRNP-F"/>
    <property type="match status" value="1"/>
</dbReference>
<evidence type="ECO:0000256" key="9">
    <source>
        <dbReference type="ARBA" id="ARBA00022884"/>
    </source>
</evidence>
<evidence type="ECO:0000256" key="13">
    <source>
        <dbReference type="PIRNR" id="PIRNR006609"/>
    </source>
</evidence>
<evidence type="ECO:0000256" key="3">
    <source>
        <dbReference type="ARBA" id="ARBA00007927"/>
    </source>
</evidence>
<keyword evidence="11 13" id="KW-0539">Nucleus</keyword>
<dbReference type="GO" id="GO:0030620">
    <property type="term" value="F:U2 snRNA binding"/>
    <property type="evidence" value="ECO:0007669"/>
    <property type="project" value="EnsemblFungi"/>
</dbReference>
<evidence type="ECO:0000313" key="15">
    <source>
        <dbReference type="EMBL" id="CDK26392.1"/>
    </source>
</evidence>
<dbReference type="GO" id="GO:0008266">
    <property type="term" value="F:poly(U) RNA binding"/>
    <property type="evidence" value="ECO:0007669"/>
    <property type="project" value="EnsemblFungi"/>
</dbReference>
<gene>
    <name evidence="15" type="ORF">KUCA_T00002364001</name>
</gene>
<evidence type="ECO:0000256" key="10">
    <source>
        <dbReference type="ARBA" id="ARBA00023187"/>
    </source>
</evidence>
<dbReference type="Pfam" id="PF01423">
    <property type="entry name" value="LSM"/>
    <property type="match status" value="1"/>
</dbReference>
<evidence type="ECO:0000256" key="2">
    <source>
        <dbReference type="ARBA" id="ARBA00004496"/>
    </source>
</evidence>
<evidence type="ECO:0000313" key="16">
    <source>
        <dbReference type="Proteomes" id="UP000019384"/>
    </source>
</evidence>
<dbReference type="SMART" id="SM00651">
    <property type="entry name" value="Sm"/>
    <property type="match status" value="1"/>
</dbReference>
<accession>W6MN03</accession>
<keyword evidence="9 13" id="KW-0694">RNA-binding</keyword>
<dbReference type="GO" id="GO:0000290">
    <property type="term" value="P:deadenylation-dependent decapping of nuclear-transcribed mRNA"/>
    <property type="evidence" value="ECO:0007669"/>
    <property type="project" value="EnsemblFungi"/>
</dbReference>
<dbReference type="GO" id="GO:0030490">
    <property type="term" value="P:maturation of SSU-rRNA"/>
    <property type="evidence" value="ECO:0007669"/>
    <property type="project" value="EnsemblFungi"/>
</dbReference>
<dbReference type="CDD" id="cd01726">
    <property type="entry name" value="LSm6"/>
    <property type="match status" value="1"/>
</dbReference>
<comment type="subcellular location">
    <subcellularLocation>
        <location evidence="2">Cytoplasm</location>
    </subcellularLocation>
    <subcellularLocation>
        <location evidence="1 13">Nucleus</location>
    </subcellularLocation>
</comment>
<dbReference type="Proteomes" id="UP000019384">
    <property type="component" value="Unassembled WGS sequence"/>
</dbReference>
<evidence type="ECO:0000256" key="12">
    <source>
        <dbReference type="ARBA" id="ARBA00023274"/>
    </source>
</evidence>
<sequence>MSEKFDPSAFLSKIIGQPVIVKLSSGLEFHGDLQSIDGFMNVVLEDTKEYNKGKLTKTYADAFIRGNNVMYISQA</sequence>
<dbReference type="GO" id="GO:0000398">
    <property type="term" value="P:mRNA splicing, via spliceosome"/>
    <property type="evidence" value="ECO:0007669"/>
    <property type="project" value="EnsemblFungi"/>
</dbReference>
<keyword evidence="7" id="KW-0819">tRNA processing</keyword>
<dbReference type="PANTHER" id="PTHR11021:SF1">
    <property type="entry name" value="U6 SNRNA-ASSOCIATED SM-LIKE PROTEIN LSM6"/>
    <property type="match status" value="1"/>
</dbReference>
<dbReference type="HOGENOM" id="CLU_076902_7_4_1"/>
<evidence type="ECO:0000256" key="5">
    <source>
        <dbReference type="ARBA" id="ARBA00022552"/>
    </source>
</evidence>
<name>W6MN03_9ASCO</name>
<dbReference type="OrthoDB" id="268799at2759"/>